<sequence>MSIPAMLSKNNVLYRQHDSFSCIAFYPSLNTELPASTPLLDPTICENKLFKPADFPRANAAMAWFCLVVDNLMVIVCHRLLPPAPLERPLSESSLG</sequence>
<proteinExistence type="predicted"/>
<protein>
    <submittedName>
        <fullName evidence="1">Uncharacterized protein</fullName>
    </submittedName>
</protein>
<dbReference type="Proteomes" id="UP000735302">
    <property type="component" value="Unassembled WGS sequence"/>
</dbReference>
<gene>
    <name evidence="1" type="ORF">PoB_003031600</name>
</gene>
<dbReference type="AlphaFoldDB" id="A0AAV4AB00"/>
<dbReference type="EMBL" id="BLXT01003731">
    <property type="protein sequence ID" value="GFO03811.1"/>
    <property type="molecule type" value="Genomic_DNA"/>
</dbReference>
<evidence type="ECO:0000313" key="2">
    <source>
        <dbReference type="Proteomes" id="UP000735302"/>
    </source>
</evidence>
<evidence type="ECO:0000313" key="1">
    <source>
        <dbReference type="EMBL" id="GFO03811.1"/>
    </source>
</evidence>
<organism evidence="1 2">
    <name type="scientific">Plakobranchus ocellatus</name>
    <dbReference type="NCBI Taxonomy" id="259542"/>
    <lineage>
        <taxon>Eukaryota</taxon>
        <taxon>Metazoa</taxon>
        <taxon>Spiralia</taxon>
        <taxon>Lophotrochozoa</taxon>
        <taxon>Mollusca</taxon>
        <taxon>Gastropoda</taxon>
        <taxon>Heterobranchia</taxon>
        <taxon>Euthyneura</taxon>
        <taxon>Panpulmonata</taxon>
        <taxon>Sacoglossa</taxon>
        <taxon>Placobranchoidea</taxon>
        <taxon>Plakobranchidae</taxon>
        <taxon>Plakobranchus</taxon>
    </lineage>
</organism>
<accession>A0AAV4AB00</accession>
<comment type="caution">
    <text evidence="1">The sequence shown here is derived from an EMBL/GenBank/DDBJ whole genome shotgun (WGS) entry which is preliminary data.</text>
</comment>
<name>A0AAV4AB00_9GAST</name>
<reference evidence="1 2" key="1">
    <citation type="journal article" date="2021" name="Elife">
        <title>Chloroplast acquisition without the gene transfer in kleptoplastic sea slugs, Plakobranchus ocellatus.</title>
        <authorList>
            <person name="Maeda T."/>
            <person name="Takahashi S."/>
            <person name="Yoshida T."/>
            <person name="Shimamura S."/>
            <person name="Takaki Y."/>
            <person name="Nagai Y."/>
            <person name="Toyoda A."/>
            <person name="Suzuki Y."/>
            <person name="Arimoto A."/>
            <person name="Ishii H."/>
            <person name="Satoh N."/>
            <person name="Nishiyama T."/>
            <person name="Hasebe M."/>
            <person name="Maruyama T."/>
            <person name="Minagawa J."/>
            <person name="Obokata J."/>
            <person name="Shigenobu S."/>
        </authorList>
    </citation>
    <scope>NUCLEOTIDE SEQUENCE [LARGE SCALE GENOMIC DNA]</scope>
</reference>
<keyword evidence="2" id="KW-1185">Reference proteome</keyword>